<feature type="domain" description="Phosphoribulokinase/uridine kinase" evidence="1">
    <location>
        <begin position="264"/>
        <end position="462"/>
    </location>
</feature>
<dbReference type="EMBL" id="DWZA01000090">
    <property type="protein sequence ID" value="HJA71924.1"/>
    <property type="molecule type" value="Genomic_DNA"/>
</dbReference>
<dbReference type="Gene3D" id="3.30.980.10">
    <property type="entry name" value="Threonyl-trna Synthetase, Chain A, domain 2"/>
    <property type="match status" value="1"/>
</dbReference>
<dbReference type="InterPro" id="IPR006083">
    <property type="entry name" value="PRK/URK"/>
</dbReference>
<sequence>MYQDRFEDDILLACADGNLRELWKEIPDGSAVSFRTGADDSGRRTYQRSAIFLMLKAFHDVIGTRKIEKITIEFSIGNGLYGEAKGDFVLDDGLISRVKTRMKELAAAKIPIEKRSVNTDDAVRLFHKYGMYDKEKLFHYRRVSRVNIYSLERYEDYFYGYMVPDTGYIRKFDLIRYQDGFVLMLPEAGAASNMPEFEPKDKFFATMKKADVWGQKMGVASVGWLNDEIAMGRSQELILIQEALQEKEIADIAGQIAAQPDKKIVMIAGPSSSGKTTFSKRLSIQLKALGLKPHPISVDDYFVDREFSPRDENGNYNFEALECIDLKQLNLDMTRLLAGETVEIPRFDFKKGKREYKGDFLKMGSSDILVMEGIHCLNDKLSYDLPQKSKFKIYISALNQLNIDEHNRIATTDGRLLRRIVRDARTRGNSARDTIRMWGSVRRGEESNIFPFQEEADVMFNSALVYEAAVLKLFAEPLLFQIPKDCEEYIEAKRLLKFLDYFLGIDSSLIPVNSLMREFIGGSCFQV</sequence>
<reference evidence="2" key="1">
    <citation type="journal article" date="2021" name="PeerJ">
        <title>Extensive microbial diversity within the chicken gut microbiome revealed by metagenomics and culture.</title>
        <authorList>
            <person name="Gilroy R."/>
            <person name="Ravi A."/>
            <person name="Getino M."/>
            <person name="Pursley I."/>
            <person name="Horton D.L."/>
            <person name="Alikhan N.F."/>
            <person name="Baker D."/>
            <person name="Gharbi K."/>
            <person name="Hall N."/>
            <person name="Watson M."/>
            <person name="Adriaenssens E.M."/>
            <person name="Foster-Nyarko E."/>
            <person name="Jarju S."/>
            <person name="Secka A."/>
            <person name="Antonio M."/>
            <person name="Oren A."/>
            <person name="Chaudhuri R.R."/>
            <person name="La Ragione R."/>
            <person name="Hildebrand F."/>
            <person name="Pallen M.J."/>
        </authorList>
    </citation>
    <scope>NUCLEOTIDE SEQUENCE</scope>
    <source>
        <strain evidence="2">CHK178-16964</strain>
    </source>
</reference>
<comment type="caution">
    <text evidence="2">The sequence shown here is derived from an EMBL/GenBank/DDBJ whole genome shotgun (WGS) entry which is preliminary data.</text>
</comment>
<evidence type="ECO:0000259" key="1">
    <source>
        <dbReference type="Pfam" id="PF00485"/>
    </source>
</evidence>
<dbReference type="SUPFAM" id="SSF52540">
    <property type="entry name" value="P-loop containing nucleoside triphosphate hydrolases"/>
    <property type="match status" value="1"/>
</dbReference>
<accession>A0A9D2HK51</accession>
<dbReference type="Proteomes" id="UP000823900">
    <property type="component" value="Unassembled WGS sequence"/>
</dbReference>
<evidence type="ECO:0000313" key="3">
    <source>
        <dbReference type="Proteomes" id="UP000823900"/>
    </source>
</evidence>
<dbReference type="SUPFAM" id="SSF55186">
    <property type="entry name" value="ThrRS/AlaRS common domain"/>
    <property type="match status" value="1"/>
</dbReference>
<name>A0A9D2HK51_9FIRM</name>
<dbReference type="AlphaFoldDB" id="A0A9D2HK51"/>
<proteinExistence type="predicted"/>
<evidence type="ECO:0000313" key="2">
    <source>
        <dbReference type="EMBL" id="HJA71924.1"/>
    </source>
</evidence>
<protein>
    <submittedName>
        <fullName evidence="2">Nucleoside kinase</fullName>
    </submittedName>
</protein>
<reference evidence="2" key="2">
    <citation type="submission" date="2021-04" db="EMBL/GenBank/DDBJ databases">
        <authorList>
            <person name="Gilroy R."/>
        </authorList>
    </citation>
    <scope>NUCLEOTIDE SEQUENCE</scope>
    <source>
        <strain evidence="2">CHK178-16964</strain>
    </source>
</reference>
<dbReference type="Gene3D" id="3.40.50.300">
    <property type="entry name" value="P-loop containing nucleotide triphosphate hydrolases"/>
    <property type="match status" value="1"/>
</dbReference>
<dbReference type="CDD" id="cd02028">
    <property type="entry name" value="UMPK_like"/>
    <property type="match status" value="1"/>
</dbReference>
<dbReference type="PANTHER" id="PTHR10285">
    <property type="entry name" value="URIDINE KINASE"/>
    <property type="match status" value="1"/>
</dbReference>
<dbReference type="InterPro" id="IPR027417">
    <property type="entry name" value="P-loop_NTPase"/>
</dbReference>
<dbReference type="Pfam" id="PF00485">
    <property type="entry name" value="PRK"/>
    <property type="match status" value="1"/>
</dbReference>
<keyword evidence="2" id="KW-0808">Transferase</keyword>
<gene>
    <name evidence="2" type="ORF">IAA07_10190</name>
</gene>
<keyword evidence="2" id="KW-0418">Kinase</keyword>
<organism evidence="2 3">
    <name type="scientific">Candidatus Lachnoclostridium stercoravium</name>
    <dbReference type="NCBI Taxonomy" id="2838633"/>
    <lineage>
        <taxon>Bacteria</taxon>
        <taxon>Bacillati</taxon>
        <taxon>Bacillota</taxon>
        <taxon>Clostridia</taxon>
        <taxon>Lachnospirales</taxon>
        <taxon>Lachnospiraceae</taxon>
    </lineage>
</organism>
<dbReference type="GO" id="GO:0016301">
    <property type="term" value="F:kinase activity"/>
    <property type="evidence" value="ECO:0007669"/>
    <property type="project" value="UniProtKB-KW"/>
</dbReference>
<dbReference type="InterPro" id="IPR018163">
    <property type="entry name" value="Thr/Ala-tRNA-synth_IIc_edit"/>
</dbReference>
<dbReference type="GO" id="GO:0005524">
    <property type="term" value="F:ATP binding"/>
    <property type="evidence" value="ECO:0007669"/>
    <property type="project" value="InterPro"/>
</dbReference>